<feature type="transmembrane region" description="Helical" evidence="1">
    <location>
        <begin position="67"/>
        <end position="88"/>
    </location>
</feature>
<dbReference type="AlphaFoldDB" id="A0A4R3Z218"/>
<keyword evidence="1" id="KW-1133">Transmembrane helix</keyword>
<gene>
    <name evidence="2" type="ORF">EDC52_101148</name>
</gene>
<dbReference type="Proteomes" id="UP000295719">
    <property type="component" value="Unassembled WGS sequence"/>
</dbReference>
<keyword evidence="1" id="KW-0472">Membrane</keyword>
<evidence type="ECO:0000313" key="3">
    <source>
        <dbReference type="Proteomes" id="UP000295719"/>
    </source>
</evidence>
<sequence>MDTFVFYTQGTTTKVVGKTTLSQADMRRLRNEGFEKYPLEIKAGNQEEAIAKLNALTDENLESLGSFTFSILGALIISILIPAIVFFIQS</sequence>
<protein>
    <submittedName>
        <fullName evidence="2">Uncharacterized protein</fullName>
    </submittedName>
</protein>
<evidence type="ECO:0000313" key="2">
    <source>
        <dbReference type="EMBL" id="TCV99811.1"/>
    </source>
</evidence>
<dbReference type="EMBL" id="SMCR01000001">
    <property type="protein sequence ID" value="TCV99811.1"/>
    <property type="molecule type" value="Genomic_DNA"/>
</dbReference>
<comment type="caution">
    <text evidence="2">The sequence shown here is derived from an EMBL/GenBank/DDBJ whole genome shotgun (WGS) entry which is preliminary data.</text>
</comment>
<proteinExistence type="predicted"/>
<keyword evidence="1" id="KW-0812">Transmembrane</keyword>
<keyword evidence="3" id="KW-1185">Reference proteome</keyword>
<organism evidence="2 3">
    <name type="scientific">Biostraticola tofi</name>
    <dbReference type="NCBI Taxonomy" id="466109"/>
    <lineage>
        <taxon>Bacteria</taxon>
        <taxon>Pseudomonadati</taxon>
        <taxon>Pseudomonadota</taxon>
        <taxon>Gammaproteobacteria</taxon>
        <taxon>Enterobacterales</taxon>
        <taxon>Bruguierivoracaceae</taxon>
        <taxon>Biostraticola</taxon>
    </lineage>
</organism>
<name>A0A4R3Z218_9GAMM</name>
<reference evidence="2 3" key="1">
    <citation type="submission" date="2019-03" db="EMBL/GenBank/DDBJ databases">
        <title>Genomic Encyclopedia of Type Strains, Phase IV (KMG-IV): sequencing the most valuable type-strain genomes for metagenomic binning, comparative biology and taxonomic classification.</title>
        <authorList>
            <person name="Goeker M."/>
        </authorList>
    </citation>
    <scope>NUCLEOTIDE SEQUENCE [LARGE SCALE GENOMIC DNA]</scope>
    <source>
        <strain evidence="2 3">DSM 19580</strain>
    </source>
</reference>
<dbReference type="OrthoDB" id="6617087at2"/>
<evidence type="ECO:0000256" key="1">
    <source>
        <dbReference type="SAM" id="Phobius"/>
    </source>
</evidence>
<accession>A0A4R3Z218</accession>
<dbReference type="RefSeq" id="WP_131863353.1">
    <property type="nucleotide sequence ID" value="NZ_SMCR01000001.1"/>
</dbReference>